<dbReference type="Pfam" id="PF00171">
    <property type="entry name" value="Aldedh"/>
    <property type="match status" value="1"/>
</dbReference>
<dbReference type="FunFam" id="3.40.605.10:FF:000007">
    <property type="entry name" value="NAD/NADP-dependent betaine aldehyde dehydrogenase"/>
    <property type="match status" value="1"/>
</dbReference>
<feature type="active site" evidence="4">
    <location>
        <position position="253"/>
    </location>
</feature>
<comment type="similarity">
    <text evidence="1 5">Belongs to the aldehyde dehydrogenase family.</text>
</comment>
<evidence type="ECO:0000256" key="1">
    <source>
        <dbReference type="ARBA" id="ARBA00009986"/>
    </source>
</evidence>
<evidence type="ECO:0000259" key="6">
    <source>
        <dbReference type="Pfam" id="PF00171"/>
    </source>
</evidence>
<evidence type="ECO:0000256" key="4">
    <source>
        <dbReference type="PROSITE-ProRule" id="PRU10007"/>
    </source>
</evidence>
<dbReference type="GO" id="GO:0004029">
    <property type="term" value="F:aldehyde dehydrogenase (NAD+) activity"/>
    <property type="evidence" value="ECO:0007669"/>
    <property type="project" value="UniProtKB-EC"/>
</dbReference>
<dbReference type="OrthoDB" id="4503395at2"/>
<dbReference type="RefSeq" id="WP_145293376.1">
    <property type="nucleotide sequence ID" value="NZ_CP036319.1"/>
</dbReference>
<evidence type="ECO:0000256" key="3">
    <source>
        <dbReference type="ARBA" id="ARBA00023027"/>
    </source>
</evidence>
<dbReference type="Gene3D" id="3.40.605.10">
    <property type="entry name" value="Aldehyde Dehydrogenase, Chain A, domain 1"/>
    <property type="match status" value="1"/>
</dbReference>
<dbReference type="PANTHER" id="PTHR42986:SF1">
    <property type="entry name" value="BENZALDEHYDE DEHYDROGENASE YFMT"/>
    <property type="match status" value="1"/>
</dbReference>
<feature type="domain" description="Aldehyde dehydrogenase" evidence="6">
    <location>
        <begin position="27"/>
        <end position="474"/>
    </location>
</feature>
<keyword evidence="2 5" id="KW-0560">Oxidoreductase</keyword>
<dbReference type="InterPro" id="IPR029510">
    <property type="entry name" value="Ald_DH_CS_GLU"/>
</dbReference>
<name>A0A5C5YCZ8_9PLAN</name>
<evidence type="ECO:0000313" key="8">
    <source>
        <dbReference type="Proteomes" id="UP000317238"/>
    </source>
</evidence>
<keyword evidence="8" id="KW-1185">Reference proteome</keyword>
<dbReference type="SUPFAM" id="SSF53720">
    <property type="entry name" value="ALDH-like"/>
    <property type="match status" value="1"/>
</dbReference>
<comment type="caution">
    <text evidence="7">The sequence shown here is derived from an EMBL/GenBank/DDBJ whole genome shotgun (WGS) entry which is preliminary data.</text>
</comment>
<evidence type="ECO:0000256" key="2">
    <source>
        <dbReference type="ARBA" id="ARBA00023002"/>
    </source>
</evidence>
<protein>
    <submittedName>
        <fullName evidence="7">Putative aldehyde dehydrogenase YfmT</fullName>
        <ecNumber evidence="7">1.2.1.3</ecNumber>
    </submittedName>
</protein>
<dbReference type="EC" id="1.2.1.3" evidence="7"/>
<proteinExistence type="inferred from homology"/>
<dbReference type="PANTHER" id="PTHR42986">
    <property type="entry name" value="BENZALDEHYDE DEHYDROGENASE YFMT"/>
    <property type="match status" value="1"/>
</dbReference>
<dbReference type="InterPro" id="IPR016162">
    <property type="entry name" value="Ald_DH_N"/>
</dbReference>
<dbReference type="Gene3D" id="3.40.309.10">
    <property type="entry name" value="Aldehyde Dehydrogenase, Chain A, domain 2"/>
    <property type="match status" value="1"/>
</dbReference>
<dbReference type="EMBL" id="SJPL01000001">
    <property type="protein sequence ID" value="TWT72331.1"/>
    <property type="molecule type" value="Genomic_DNA"/>
</dbReference>
<evidence type="ECO:0000313" key="7">
    <source>
        <dbReference type="EMBL" id="TWT72331.1"/>
    </source>
</evidence>
<reference evidence="7 8" key="1">
    <citation type="submission" date="2019-02" db="EMBL/GenBank/DDBJ databases">
        <title>Deep-cultivation of Planctomycetes and their phenomic and genomic characterization uncovers novel biology.</title>
        <authorList>
            <person name="Wiegand S."/>
            <person name="Jogler M."/>
            <person name="Boedeker C."/>
            <person name="Pinto D."/>
            <person name="Vollmers J."/>
            <person name="Rivas-Marin E."/>
            <person name="Kohn T."/>
            <person name="Peeters S.H."/>
            <person name="Heuer A."/>
            <person name="Rast P."/>
            <person name="Oberbeckmann S."/>
            <person name="Bunk B."/>
            <person name="Jeske O."/>
            <person name="Meyerdierks A."/>
            <person name="Storesund J.E."/>
            <person name="Kallscheuer N."/>
            <person name="Luecker S."/>
            <person name="Lage O.M."/>
            <person name="Pohl T."/>
            <person name="Merkel B.J."/>
            <person name="Hornburger P."/>
            <person name="Mueller R.-W."/>
            <person name="Bruemmer F."/>
            <person name="Labrenz M."/>
            <person name="Spormann A.M."/>
            <person name="Op Den Camp H."/>
            <person name="Overmann J."/>
            <person name="Amann R."/>
            <person name="Jetten M.S.M."/>
            <person name="Mascher T."/>
            <person name="Medema M.H."/>
            <person name="Devos D.P."/>
            <person name="Kaster A.-K."/>
            <person name="Ovreas L."/>
            <person name="Rohde M."/>
            <person name="Galperin M.Y."/>
            <person name="Jogler C."/>
        </authorList>
    </citation>
    <scope>NUCLEOTIDE SEQUENCE [LARGE SCALE GENOMIC DNA]</scope>
    <source>
        <strain evidence="7 8">Pan14r</strain>
    </source>
</reference>
<dbReference type="InterPro" id="IPR016161">
    <property type="entry name" value="Ald_DH/histidinol_DH"/>
</dbReference>
<evidence type="ECO:0000256" key="5">
    <source>
        <dbReference type="RuleBase" id="RU003345"/>
    </source>
</evidence>
<keyword evidence="3" id="KW-0520">NAD</keyword>
<sequence length="477" mass="50776">MNDQSTDSFGHWIDGVWRDPIDGVWRENHSPIDQRCAGRFAVASVADVDSAVASARDAFEQNRDAKPSDREAWLLAAADGLQNSADEVVDALIVDTGSPISKAQREVATSIGVLRAAAGACRRILGQTLPSDVPGRWSFAVRRPLGVVAGITPFNVPLIKAVKHSALPLATGNAVVMLPSPQAPHMAAMLAKIYQGAGVPRGLFNVVFGDGDVVGDALTIHPDVRMIGFTGSTTIGRRVATRAAVDGKRVTLEMGGKNPAVVCGDVDLQSAAPMIAMGGFLFQGQICMSTSWALVHESVHGDLCERLVNLATRLPGGDLRDPATVIGPMISDRQCERVQRLVDDAVDRGARVLCGGGHSGRTFQPTVLAEVDDSMDVMKQEIFGPVICVQPFTDLQDAIDRINDRRFALCAAIHTDSLGDARMFANQCGCAMVHINGPTVQEEAHVPFGGNKDSGFGREGALVGIDELTTWQWVTAN</sequence>
<dbReference type="InterPro" id="IPR016163">
    <property type="entry name" value="Ald_DH_C"/>
</dbReference>
<dbReference type="AlphaFoldDB" id="A0A5C5YCZ8"/>
<gene>
    <name evidence="7" type="primary">yfmT</name>
    <name evidence="7" type="ORF">Pan14r_46510</name>
</gene>
<dbReference type="InterPro" id="IPR015590">
    <property type="entry name" value="Aldehyde_DH_dom"/>
</dbReference>
<accession>A0A5C5YCZ8</accession>
<dbReference type="PROSITE" id="PS00687">
    <property type="entry name" value="ALDEHYDE_DEHYDR_GLU"/>
    <property type="match status" value="1"/>
</dbReference>
<organism evidence="7 8">
    <name type="scientific">Crateriforma conspicua</name>
    <dbReference type="NCBI Taxonomy" id="2527996"/>
    <lineage>
        <taxon>Bacteria</taxon>
        <taxon>Pseudomonadati</taxon>
        <taxon>Planctomycetota</taxon>
        <taxon>Planctomycetia</taxon>
        <taxon>Planctomycetales</taxon>
        <taxon>Planctomycetaceae</taxon>
        <taxon>Crateriforma</taxon>
    </lineage>
</organism>
<dbReference type="Proteomes" id="UP000317238">
    <property type="component" value="Unassembled WGS sequence"/>
</dbReference>